<evidence type="ECO:0000313" key="2">
    <source>
        <dbReference type="EMBL" id="KAF5960048.1"/>
    </source>
</evidence>
<organism evidence="2 3">
    <name type="scientific">Camellia sinensis</name>
    <name type="common">Tea plant</name>
    <name type="synonym">Thea sinensis</name>
    <dbReference type="NCBI Taxonomy" id="4442"/>
    <lineage>
        <taxon>Eukaryota</taxon>
        <taxon>Viridiplantae</taxon>
        <taxon>Streptophyta</taxon>
        <taxon>Embryophyta</taxon>
        <taxon>Tracheophyta</taxon>
        <taxon>Spermatophyta</taxon>
        <taxon>Magnoliopsida</taxon>
        <taxon>eudicotyledons</taxon>
        <taxon>Gunneridae</taxon>
        <taxon>Pentapetalae</taxon>
        <taxon>asterids</taxon>
        <taxon>Ericales</taxon>
        <taxon>Theaceae</taxon>
        <taxon>Camellia</taxon>
    </lineage>
</organism>
<keyword evidence="1" id="KW-0472">Membrane</keyword>
<keyword evidence="1" id="KW-0812">Transmembrane</keyword>
<dbReference type="EMBL" id="JACBKZ010000001">
    <property type="protein sequence ID" value="KAF5960048.1"/>
    <property type="molecule type" value="Genomic_DNA"/>
</dbReference>
<dbReference type="InterPro" id="IPR036457">
    <property type="entry name" value="PPM-type-like_dom_sf"/>
</dbReference>
<evidence type="ECO:0000256" key="1">
    <source>
        <dbReference type="SAM" id="Phobius"/>
    </source>
</evidence>
<name>A0A7J7I7D2_CAMSI</name>
<sequence length="99" mass="11218">MRRLRIQRFVMARLAKARKGRTSHLSRPNANAFTHLFDGHNGPAAAIYSKENLLNNVLACIPSNLHRDEWIAALPRALVVGILYFHVLLFATALNCRKK</sequence>
<dbReference type="SUPFAM" id="SSF81606">
    <property type="entry name" value="PP2C-like"/>
    <property type="match status" value="1"/>
</dbReference>
<gene>
    <name evidence="2" type="ORF">HYC85_001257</name>
</gene>
<protein>
    <recommendedName>
        <fullName evidence="4">PPM-type phosphatase domain-containing protein</fullName>
    </recommendedName>
</protein>
<accession>A0A7J7I7D2</accession>
<reference evidence="2 3" key="2">
    <citation type="submission" date="2020-07" db="EMBL/GenBank/DDBJ databases">
        <title>Genome assembly of wild tea tree DASZ reveals pedigree and selection history of tea varieties.</title>
        <authorList>
            <person name="Zhang W."/>
        </authorList>
    </citation>
    <scope>NUCLEOTIDE SEQUENCE [LARGE SCALE GENOMIC DNA]</scope>
    <source>
        <strain evidence="3">cv. G240</strain>
        <tissue evidence="2">Leaf</tissue>
    </source>
</reference>
<dbReference type="Proteomes" id="UP000593564">
    <property type="component" value="Unassembled WGS sequence"/>
</dbReference>
<dbReference type="Gene3D" id="3.60.40.10">
    <property type="entry name" value="PPM-type phosphatase domain"/>
    <property type="match status" value="1"/>
</dbReference>
<feature type="transmembrane region" description="Helical" evidence="1">
    <location>
        <begin position="73"/>
        <end position="94"/>
    </location>
</feature>
<keyword evidence="1" id="KW-1133">Transmembrane helix</keyword>
<reference evidence="3" key="1">
    <citation type="journal article" date="2020" name="Nat. Commun.">
        <title>Genome assembly of wild tea tree DASZ reveals pedigree and selection history of tea varieties.</title>
        <authorList>
            <person name="Zhang W."/>
            <person name="Zhang Y."/>
            <person name="Qiu H."/>
            <person name="Guo Y."/>
            <person name="Wan H."/>
            <person name="Zhang X."/>
            <person name="Scossa F."/>
            <person name="Alseekh S."/>
            <person name="Zhang Q."/>
            <person name="Wang P."/>
            <person name="Xu L."/>
            <person name="Schmidt M.H."/>
            <person name="Jia X."/>
            <person name="Li D."/>
            <person name="Zhu A."/>
            <person name="Guo F."/>
            <person name="Chen W."/>
            <person name="Ni D."/>
            <person name="Usadel B."/>
            <person name="Fernie A.R."/>
            <person name="Wen W."/>
        </authorList>
    </citation>
    <scope>NUCLEOTIDE SEQUENCE [LARGE SCALE GENOMIC DNA]</scope>
    <source>
        <strain evidence="3">cv. G240</strain>
    </source>
</reference>
<evidence type="ECO:0000313" key="3">
    <source>
        <dbReference type="Proteomes" id="UP000593564"/>
    </source>
</evidence>
<comment type="caution">
    <text evidence="2">The sequence shown here is derived from an EMBL/GenBank/DDBJ whole genome shotgun (WGS) entry which is preliminary data.</text>
</comment>
<keyword evidence="3" id="KW-1185">Reference proteome</keyword>
<proteinExistence type="predicted"/>
<dbReference type="AlphaFoldDB" id="A0A7J7I7D2"/>
<evidence type="ECO:0008006" key="4">
    <source>
        <dbReference type="Google" id="ProtNLM"/>
    </source>
</evidence>